<dbReference type="Proteomes" id="UP000076962">
    <property type="component" value="Unassembled WGS sequence"/>
</dbReference>
<name>A0A176RXM7_9GAMM</name>
<dbReference type="AlphaFoldDB" id="A0A176RXM7"/>
<sequence length="180" mass="19860">KQREQDYQSLKGRKTLLAMGAPRYHSSEQPPKDCDRAIRAPNIDLETFNPQDYQRALKKLSGQLCNLPGAKKELAALKQQFPDATLYQEAEASEAKLQSLNEAKVLTDYEYLVFSTHGYLSPQTPALSALVLDQLDTTDKADGYVTAGEWPGYDLKSDLMVLSACQTGVGKVMRGEGVMG</sequence>
<keyword evidence="3" id="KW-1185">Reference proteome</keyword>
<gene>
    <name evidence="2" type="ORF">THIOM_003749</name>
</gene>
<evidence type="ECO:0000259" key="1">
    <source>
        <dbReference type="Pfam" id="PF12770"/>
    </source>
</evidence>
<evidence type="ECO:0000313" key="2">
    <source>
        <dbReference type="EMBL" id="OAD20542.1"/>
    </source>
</evidence>
<dbReference type="EMBL" id="LUTY01002294">
    <property type="protein sequence ID" value="OAD20542.1"/>
    <property type="molecule type" value="Genomic_DNA"/>
</dbReference>
<organism evidence="2 3">
    <name type="scientific">Candidatus Thiomargarita nelsonii</name>
    <dbReference type="NCBI Taxonomy" id="1003181"/>
    <lineage>
        <taxon>Bacteria</taxon>
        <taxon>Pseudomonadati</taxon>
        <taxon>Pseudomonadota</taxon>
        <taxon>Gammaproteobacteria</taxon>
        <taxon>Thiotrichales</taxon>
        <taxon>Thiotrichaceae</taxon>
        <taxon>Thiomargarita</taxon>
    </lineage>
</organism>
<proteinExistence type="predicted"/>
<dbReference type="Pfam" id="PF12770">
    <property type="entry name" value="CHAT"/>
    <property type="match status" value="1"/>
</dbReference>
<dbReference type="InterPro" id="IPR024983">
    <property type="entry name" value="CHAT_dom"/>
</dbReference>
<feature type="non-terminal residue" evidence="2">
    <location>
        <position position="180"/>
    </location>
</feature>
<accession>A0A176RXM7</accession>
<protein>
    <submittedName>
        <fullName evidence="2">Repeat domain protein</fullName>
    </submittedName>
</protein>
<comment type="caution">
    <text evidence="2">The sequence shown here is derived from an EMBL/GenBank/DDBJ whole genome shotgun (WGS) entry which is preliminary data.</text>
</comment>
<feature type="domain" description="CHAT" evidence="1">
    <location>
        <begin position="18"/>
        <end position="180"/>
    </location>
</feature>
<evidence type="ECO:0000313" key="3">
    <source>
        <dbReference type="Proteomes" id="UP000076962"/>
    </source>
</evidence>
<feature type="non-terminal residue" evidence="2">
    <location>
        <position position="1"/>
    </location>
</feature>
<reference evidence="2 3" key="1">
    <citation type="submission" date="2016-05" db="EMBL/GenBank/DDBJ databases">
        <title>Single-cell genome of chain-forming Candidatus Thiomargarita nelsonii and comparison to other large sulfur-oxidizing bacteria.</title>
        <authorList>
            <person name="Winkel M."/>
            <person name="Salman V."/>
            <person name="Woyke T."/>
            <person name="Schulz-Vogt H."/>
            <person name="Richter M."/>
            <person name="Flood B."/>
            <person name="Bailey J."/>
            <person name="Amann R."/>
            <person name="Mussmann M."/>
        </authorList>
    </citation>
    <scope>NUCLEOTIDE SEQUENCE [LARGE SCALE GENOMIC DNA]</scope>
    <source>
        <strain evidence="2 3">THI036</strain>
    </source>
</reference>